<dbReference type="OrthoDB" id="9808698at2"/>
<dbReference type="RefSeq" id="WP_119537908.1">
    <property type="nucleotide sequence ID" value="NZ_QYRN01000001.1"/>
</dbReference>
<evidence type="ECO:0000256" key="3">
    <source>
        <dbReference type="ARBA" id="ARBA00023163"/>
    </source>
</evidence>
<dbReference type="InterPro" id="IPR011663">
    <property type="entry name" value="UTRA"/>
</dbReference>
<dbReference type="Pfam" id="PF07702">
    <property type="entry name" value="UTRA"/>
    <property type="match status" value="1"/>
</dbReference>
<dbReference type="Pfam" id="PF00392">
    <property type="entry name" value="GntR"/>
    <property type="match status" value="1"/>
</dbReference>
<keyword evidence="1" id="KW-0805">Transcription regulation</keyword>
<proteinExistence type="predicted"/>
<dbReference type="InterPro" id="IPR036390">
    <property type="entry name" value="WH_DNA-bd_sf"/>
</dbReference>
<reference evidence="6" key="1">
    <citation type="submission" date="2018-09" db="EMBL/GenBank/DDBJ databases">
        <authorList>
            <person name="Tuo L."/>
        </authorList>
    </citation>
    <scope>NUCLEOTIDE SEQUENCE [LARGE SCALE GENOMIC DNA]</scope>
    <source>
        <strain evidence="6">M2BS4Y-1</strain>
    </source>
</reference>
<dbReference type="InterPro" id="IPR000524">
    <property type="entry name" value="Tscrpt_reg_HTH_GntR"/>
</dbReference>
<dbReference type="SUPFAM" id="SSF46785">
    <property type="entry name" value="Winged helix' DNA-binding domain"/>
    <property type="match status" value="1"/>
</dbReference>
<evidence type="ECO:0000259" key="4">
    <source>
        <dbReference type="PROSITE" id="PS50949"/>
    </source>
</evidence>
<dbReference type="InterPro" id="IPR050679">
    <property type="entry name" value="Bact_HTH_transcr_reg"/>
</dbReference>
<comment type="caution">
    <text evidence="5">The sequence shown here is derived from an EMBL/GenBank/DDBJ whole genome shotgun (WGS) entry which is preliminary data.</text>
</comment>
<dbReference type="CDD" id="cd07377">
    <property type="entry name" value="WHTH_GntR"/>
    <property type="match status" value="1"/>
</dbReference>
<dbReference type="PROSITE" id="PS50949">
    <property type="entry name" value="HTH_GNTR"/>
    <property type="match status" value="1"/>
</dbReference>
<dbReference type="AlphaFoldDB" id="A0A3A1WPC4"/>
<dbReference type="InterPro" id="IPR028978">
    <property type="entry name" value="Chorismate_lyase_/UTRA_dom_sf"/>
</dbReference>
<dbReference type="PRINTS" id="PR00035">
    <property type="entry name" value="HTHGNTR"/>
</dbReference>
<organism evidence="5 6">
    <name type="scientific">Aureimonas flava</name>
    <dbReference type="NCBI Taxonomy" id="2320271"/>
    <lineage>
        <taxon>Bacteria</taxon>
        <taxon>Pseudomonadati</taxon>
        <taxon>Pseudomonadota</taxon>
        <taxon>Alphaproteobacteria</taxon>
        <taxon>Hyphomicrobiales</taxon>
        <taxon>Aurantimonadaceae</taxon>
        <taxon>Aureimonas</taxon>
    </lineage>
</organism>
<keyword evidence="6" id="KW-1185">Reference proteome</keyword>
<dbReference type="InterPro" id="IPR036388">
    <property type="entry name" value="WH-like_DNA-bd_sf"/>
</dbReference>
<evidence type="ECO:0000313" key="5">
    <source>
        <dbReference type="EMBL" id="RIY03250.1"/>
    </source>
</evidence>
<sequence length="233" mass="26049">MSTAPRSSFRDIQNEIARRIGEREWRPGSLIPGEEQLAAEFGAARATVNRALQELARAGLVERKRRVGTRVALHPPREARFAIPLVASEIRASGASYEYRLLARRERPATAEDAERFAVAPGDTVLHLLCLHLADGRPYQVEDRLINPEVAPRALAERFDAIGPNEWLVSAAPFSRGEFTFFADRPTRDEAHHLGVGAAEPVLVGERRTWLGSRPVTFVRMVHPRTHRLTSLL</sequence>
<keyword evidence="2" id="KW-0238">DNA-binding</keyword>
<name>A0A3A1WPC4_9HYPH</name>
<dbReference type="GO" id="GO:0003700">
    <property type="term" value="F:DNA-binding transcription factor activity"/>
    <property type="evidence" value="ECO:0007669"/>
    <property type="project" value="InterPro"/>
</dbReference>
<dbReference type="PANTHER" id="PTHR44846:SF16">
    <property type="entry name" value="TRANSCRIPTIONAL REGULATOR PHNF-RELATED"/>
    <property type="match status" value="1"/>
</dbReference>
<keyword evidence="3" id="KW-0804">Transcription</keyword>
<dbReference type="SUPFAM" id="SSF64288">
    <property type="entry name" value="Chorismate lyase-like"/>
    <property type="match status" value="1"/>
</dbReference>
<dbReference type="Gene3D" id="3.40.1410.10">
    <property type="entry name" value="Chorismate lyase-like"/>
    <property type="match status" value="1"/>
</dbReference>
<dbReference type="Gene3D" id="1.10.10.10">
    <property type="entry name" value="Winged helix-like DNA-binding domain superfamily/Winged helix DNA-binding domain"/>
    <property type="match status" value="1"/>
</dbReference>
<feature type="domain" description="HTH gntR-type" evidence="4">
    <location>
        <begin position="6"/>
        <end position="74"/>
    </location>
</feature>
<protein>
    <submittedName>
        <fullName evidence="5">UTRA domain-containing protein</fullName>
    </submittedName>
</protein>
<dbReference type="GO" id="GO:0003677">
    <property type="term" value="F:DNA binding"/>
    <property type="evidence" value="ECO:0007669"/>
    <property type="project" value="UniProtKB-KW"/>
</dbReference>
<accession>A0A3A1WPC4</accession>
<dbReference type="PANTHER" id="PTHR44846">
    <property type="entry name" value="MANNOSYL-D-GLYCERATE TRANSPORT/METABOLISM SYSTEM REPRESSOR MNGR-RELATED"/>
    <property type="match status" value="1"/>
</dbReference>
<dbReference type="SMART" id="SM00866">
    <property type="entry name" value="UTRA"/>
    <property type="match status" value="1"/>
</dbReference>
<evidence type="ECO:0000256" key="2">
    <source>
        <dbReference type="ARBA" id="ARBA00023125"/>
    </source>
</evidence>
<dbReference type="Proteomes" id="UP000265750">
    <property type="component" value="Unassembled WGS sequence"/>
</dbReference>
<dbReference type="EMBL" id="QYRN01000001">
    <property type="protein sequence ID" value="RIY03250.1"/>
    <property type="molecule type" value="Genomic_DNA"/>
</dbReference>
<dbReference type="SMART" id="SM00345">
    <property type="entry name" value="HTH_GNTR"/>
    <property type="match status" value="1"/>
</dbReference>
<evidence type="ECO:0000313" key="6">
    <source>
        <dbReference type="Proteomes" id="UP000265750"/>
    </source>
</evidence>
<gene>
    <name evidence="5" type="ORF">D3218_00280</name>
</gene>
<evidence type="ECO:0000256" key="1">
    <source>
        <dbReference type="ARBA" id="ARBA00023015"/>
    </source>
</evidence>